<dbReference type="VEuPathDB" id="FungiDB:PV09_07195"/>
<dbReference type="InterPro" id="IPR032466">
    <property type="entry name" value="Metal_Hydrolase"/>
</dbReference>
<dbReference type="RefSeq" id="XP_016211306.1">
    <property type="nucleotide sequence ID" value="XM_016360934.1"/>
</dbReference>
<evidence type="ECO:0000256" key="5">
    <source>
        <dbReference type="ARBA" id="ARBA00023239"/>
    </source>
</evidence>
<dbReference type="Proteomes" id="UP000053259">
    <property type="component" value="Unassembled WGS sequence"/>
</dbReference>
<keyword evidence="11" id="KW-1185">Reference proteome</keyword>
<dbReference type="OrthoDB" id="2832284at2759"/>
<accession>A0A0D1YKT6</accession>
<comment type="similarity">
    <text evidence="1">Belongs to the metallo-dependent hydrolases superfamily. ACMSD family.</text>
</comment>
<evidence type="ECO:0000256" key="7">
    <source>
        <dbReference type="ARBA" id="ARBA00038889"/>
    </source>
</evidence>
<dbReference type="GO" id="GO:0019748">
    <property type="term" value="P:secondary metabolic process"/>
    <property type="evidence" value="ECO:0007669"/>
    <property type="project" value="TreeGrafter"/>
</dbReference>
<evidence type="ECO:0000256" key="1">
    <source>
        <dbReference type="ARBA" id="ARBA00005871"/>
    </source>
</evidence>
<evidence type="ECO:0000256" key="4">
    <source>
        <dbReference type="ARBA" id="ARBA00022833"/>
    </source>
</evidence>
<proteinExistence type="inferred from homology"/>
<evidence type="ECO:0000313" key="11">
    <source>
        <dbReference type="Proteomes" id="UP000053259"/>
    </source>
</evidence>
<dbReference type="STRING" id="253628.A0A0D1YKT6"/>
<dbReference type="GO" id="GO:0047596">
    <property type="term" value="F:6-methylsalicylate decarboxylase activity"/>
    <property type="evidence" value="ECO:0007669"/>
    <property type="project" value="UniProtKB-EC"/>
</dbReference>
<keyword evidence="2" id="KW-0479">Metal-binding</keyword>
<dbReference type="HOGENOM" id="CLU_039329_2_0_1"/>
<dbReference type="GO" id="GO:0046872">
    <property type="term" value="F:metal ion binding"/>
    <property type="evidence" value="ECO:0007669"/>
    <property type="project" value="UniProtKB-KW"/>
</dbReference>
<evidence type="ECO:0000313" key="10">
    <source>
        <dbReference type="EMBL" id="KIW01437.1"/>
    </source>
</evidence>
<dbReference type="GO" id="GO:0016787">
    <property type="term" value="F:hydrolase activity"/>
    <property type="evidence" value="ECO:0007669"/>
    <property type="project" value="InterPro"/>
</dbReference>
<dbReference type="InterPro" id="IPR006680">
    <property type="entry name" value="Amidohydro-rel"/>
</dbReference>
<dbReference type="EMBL" id="KN847555">
    <property type="protein sequence ID" value="KIW01437.1"/>
    <property type="molecule type" value="Genomic_DNA"/>
</dbReference>
<protein>
    <recommendedName>
        <fullName evidence="7">6-methylsalicylate decarboxylase</fullName>
        <ecNumber evidence="7">4.1.1.52</ecNumber>
    </recommendedName>
</protein>
<dbReference type="InParanoid" id="A0A0D1YKT6"/>
<evidence type="ECO:0000256" key="6">
    <source>
        <dbReference type="ARBA" id="ARBA00036832"/>
    </source>
</evidence>
<dbReference type="PANTHER" id="PTHR21240">
    <property type="entry name" value="2-AMINO-3-CARBOXYLMUCONATE-6-SEMIALDEHYDE DECARBOXYLASE"/>
    <property type="match status" value="1"/>
</dbReference>
<name>A0A0D1YKT6_9PEZI</name>
<sequence>MPRRRIDTHSHYLPDFYREALAANGHKNPDGMPRIPDWSEEDHIKLMEELNIEKSFISISSPGTYLSPAFGKQSVELARRCNEFAADLKRRRPDKFGWFVTTPLPLVEESLEEIKRAYSDGADGVCLMTNHEGIYLGDSRFDPIFAELDKRKSKLFIHPTMPCFCPAGSHGAGTDAVVRANPLKERFAAPAMEFLFDTTRCIANLFISGTISRYPNIVYLIPHMGGTMAPLLSRFLGHSRFLNKPDHEKWEEKDAIAVLNSRFYFDMAGWSFPIMDKCLLDGVGVRKDRLLFGTDYAFVPAAAAPTFAALVDGGTEAWDEKDIENAYYNNAKKLFKL</sequence>
<evidence type="ECO:0000256" key="2">
    <source>
        <dbReference type="ARBA" id="ARBA00022723"/>
    </source>
</evidence>
<feature type="domain" description="Amidohydrolase-related" evidence="9">
    <location>
        <begin position="6"/>
        <end position="337"/>
    </location>
</feature>
<organism evidence="10 11">
    <name type="scientific">Verruconis gallopava</name>
    <dbReference type="NCBI Taxonomy" id="253628"/>
    <lineage>
        <taxon>Eukaryota</taxon>
        <taxon>Fungi</taxon>
        <taxon>Dikarya</taxon>
        <taxon>Ascomycota</taxon>
        <taxon>Pezizomycotina</taxon>
        <taxon>Dothideomycetes</taxon>
        <taxon>Pleosporomycetidae</taxon>
        <taxon>Venturiales</taxon>
        <taxon>Sympoventuriaceae</taxon>
        <taxon>Verruconis</taxon>
    </lineage>
</organism>
<dbReference type="InterPro" id="IPR032465">
    <property type="entry name" value="ACMSD"/>
</dbReference>
<dbReference type="AlphaFoldDB" id="A0A0D1YKT6"/>
<dbReference type="Gene3D" id="3.20.20.140">
    <property type="entry name" value="Metal-dependent hydrolases"/>
    <property type="match status" value="1"/>
</dbReference>
<reference evidence="10 11" key="1">
    <citation type="submission" date="2015-01" db="EMBL/GenBank/DDBJ databases">
        <title>The Genome Sequence of Ochroconis gallopava CBS43764.</title>
        <authorList>
            <consortium name="The Broad Institute Genomics Platform"/>
            <person name="Cuomo C."/>
            <person name="de Hoog S."/>
            <person name="Gorbushina A."/>
            <person name="Stielow B."/>
            <person name="Teixiera M."/>
            <person name="Abouelleil A."/>
            <person name="Chapman S.B."/>
            <person name="Priest M."/>
            <person name="Young S.K."/>
            <person name="Wortman J."/>
            <person name="Nusbaum C."/>
            <person name="Birren B."/>
        </authorList>
    </citation>
    <scope>NUCLEOTIDE SEQUENCE [LARGE SCALE GENOMIC DNA]</scope>
    <source>
        <strain evidence="10 11">CBS 43764</strain>
    </source>
</reference>
<evidence type="ECO:0000256" key="3">
    <source>
        <dbReference type="ARBA" id="ARBA00022793"/>
    </source>
</evidence>
<dbReference type="Pfam" id="PF04909">
    <property type="entry name" value="Amidohydro_2"/>
    <property type="match status" value="1"/>
</dbReference>
<evidence type="ECO:0000256" key="8">
    <source>
        <dbReference type="RuleBase" id="RU366045"/>
    </source>
</evidence>
<comment type="catalytic activity">
    <reaction evidence="6">
        <text>6-methylsalicylate + H(+) = 3-methylphenol + CO2</text>
        <dbReference type="Rhea" id="RHEA:23112"/>
        <dbReference type="ChEBI" id="CHEBI:15378"/>
        <dbReference type="ChEBI" id="CHEBI:16526"/>
        <dbReference type="ChEBI" id="CHEBI:17231"/>
        <dbReference type="ChEBI" id="CHEBI:36658"/>
        <dbReference type="EC" id="4.1.1.52"/>
    </reaction>
    <physiologicalReaction direction="left-to-right" evidence="6">
        <dbReference type="Rhea" id="RHEA:23113"/>
    </physiologicalReaction>
</comment>
<keyword evidence="4" id="KW-0862">Zinc</keyword>
<evidence type="ECO:0000259" key="9">
    <source>
        <dbReference type="Pfam" id="PF04909"/>
    </source>
</evidence>
<dbReference type="SUPFAM" id="SSF51556">
    <property type="entry name" value="Metallo-dependent hydrolases"/>
    <property type="match status" value="1"/>
</dbReference>
<keyword evidence="3 8" id="KW-0210">Decarboxylase</keyword>
<gene>
    <name evidence="10" type="ORF">PV09_07195</name>
</gene>
<dbReference type="GO" id="GO:0005829">
    <property type="term" value="C:cytosol"/>
    <property type="evidence" value="ECO:0007669"/>
    <property type="project" value="TreeGrafter"/>
</dbReference>
<dbReference type="PANTHER" id="PTHR21240:SF29">
    <property type="entry name" value="AMIDOHYDROLASE-RELATED DOMAIN-CONTAINING PROTEIN"/>
    <property type="match status" value="1"/>
</dbReference>
<dbReference type="EC" id="4.1.1.52" evidence="7"/>
<keyword evidence="5 8" id="KW-0456">Lyase</keyword>
<dbReference type="GeneID" id="27315168"/>